<protein>
    <submittedName>
        <fullName evidence="2">PcfJ domain-containing protein</fullName>
    </submittedName>
</protein>
<dbReference type="InterPro" id="IPR025586">
    <property type="entry name" value="PcfJ"/>
</dbReference>
<keyword evidence="1" id="KW-0175">Coiled coil</keyword>
<name>A0AAJ1EQR4_MEDGN</name>
<organism evidence="2 3">
    <name type="scientific">Mediterraneibacter gnavus</name>
    <name type="common">Ruminococcus gnavus</name>
    <dbReference type="NCBI Taxonomy" id="33038"/>
    <lineage>
        <taxon>Bacteria</taxon>
        <taxon>Bacillati</taxon>
        <taxon>Bacillota</taxon>
        <taxon>Clostridia</taxon>
        <taxon>Lachnospirales</taxon>
        <taxon>Lachnospiraceae</taxon>
        <taxon>Mediterraneibacter</taxon>
    </lineage>
</organism>
<reference evidence="2" key="1">
    <citation type="submission" date="2021-10" db="EMBL/GenBank/DDBJ databases">
        <title>Collection of gut derived symbiotic bacterial strains cultured from healthy donors.</title>
        <authorList>
            <person name="Lin H."/>
            <person name="Littmann E."/>
            <person name="Claire K."/>
            <person name="Pamer E."/>
        </authorList>
    </citation>
    <scope>NUCLEOTIDE SEQUENCE</scope>
    <source>
        <strain evidence="2">MSK.23.4</strain>
    </source>
</reference>
<proteinExistence type="predicted"/>
<dbReference type="Proteomes" id="UP001297422">
    <property type="component" value="Unassembled WGS sequence"/>
</dbReference>
<evidence type="ECO:0000313" key="2">
    <source>
        <dbReference type="EMBL" id="MCB5492783.1"/>
    </source>
</evidence>
<dbReference type="EMBL" id="JAJBNC010000004">
    <property type="protein sequence ID" value="MCB5492783.1"/>
    <property type="molecule type" value="Genomic_DNA"/>
</dbReference>
<comment type="caution">
    <text evidence="2">The sequence shown here is derived from an EMBL/GenBank/DDBJ whole genome shotgun (WGS) entry which is preliminary data.</text>
</comment>
<evidence type="ECO:0000256" key="1">
    <source>
        <dbReference type="SAM" id="Coils"/>
    </source>
</evidence>
<feature type="coiled-coil region" evidence="1">
    <location>
        <begin position="570"/>
        <end position="613"/>
    </location>
</feature>
<sequence>MEKRKLSAIPRPSATKEMIEVADRLGGMRHIVTADLVDDKKILLLNFFEIKALKNGKTEAAFRTFLSHDDYITQDLKTSKVKWITGSFDRMDNFSLMDYAYNQQEHKSSYRLNVFMRSDEELKIVKYFFREYSRPDDKYSPWVEIHRFQQEVLDKRLAEKHKKETDKIDVVMNPIKDAPKEFFDWVWNTGMSFARYLIYKEAEKGKALCECTHCKTTEIVDRKNIRLRNNEKGICPFCGSRVTIKAKGRMPAQTHDERWFAYVDPTKDGFVFRYFKAHQSMRSDRYVDMLINKGRIERYVSEYSRAIYTFPKGKPKCESYEWGVYKQRGNCRWCPDQGKISCMECILYPGNLPQAWEHTPMKYSALEVLSTNIPTVSMRYEDAIKKYIEFPKMEWICKMGLNKIAKGIINSRYSGYQTGKVNVKGKTIYEILGLTKVNTRVLQVVDGNHDVLRLLQVAQQIGLQFKPEQIQEYYETFGCNTDLLKQANRKTTLHKIVKYITKESENYPIGEQGVCWRYSYMRYKEREDPRIERKRNMAKDWLEYLDWCKDLKYDLNNMFIYMPKNFKKVHDRTAEEFQILQDKKAAAEKKRKEQEAKRRMEKTKKALAEILGQNEGVDAFSIKGKGLILVVPKTGDEIRAEGAALHHCVGTYVDRVAKGETSIFFIRKAKEPDKPYFTMEWKNGDIVQCRGSHNCGMPPEVKAFTEAFKEKMTTQMRRCG</sequence>
<gene>
    <name evidence="2" type="ORF">LIQ10_03360</name>
</gene>
<accession>A0AAJ1EQR4</accession>
<dbReference type="Pfam" id="PF14284">
    <property type="entry name" value="PcfJ"/>
    <property type="match status" value="1"/>
</dbReference>
<evidence type="ECO:0000313" key="3">
    <source>
        <dbReference type="Proteomes" id="UP001297422"/>
    </source>
</evidence>
<dbReference type="RefSeq" id="WP_173878600.1">
    <property type="nucleotide sequence ID" value="NZ_JAAIMT010000003.1"/>
</dbReference>
<dbReference type="AlphaFoldDB" id="A0AAJ1EQR4"/>